<name>A0ABW3JXD4_9BACT</name>
<feature type="chain" id="PRO_5047501824" evidence="1">
    <location>
        <begin position="20"/>
        <end position="470"/>
    </location>
</feature>
<feature type="signal peptide" evidence="1">
    <location>
        <begin position="1"/>
        <end position="19"/>
    </location>
</feature>
<protein>
    <submittedName>
        <fullName evidence="3">T9SS type A sorting domain-containing protein</fullName>
    </submittedName>
</protein>
<dbReference type="Proteomes" id="UP001597112">
    <property type="component" value="Unassembled WGS sequence"/>
</dbReference>
<dbReference type="Pfam" id="PF18962">
    <property type="entry name" value="Por_Secre_tail"/>
    <property type="match status" value="1"/>
</dbReference>
<gene>
    <name evidence="3" type="ORF">ACFQ21_04925</name>
</gene>
<dbReference type="InterPro" id="IPR026444">
    <property type="entry name" value="Secre_tail"/>
</dbReference>
<evidence type="ECO:0000256" key="1">
    <source>
        <dbReference type="SAM" id="SignalP"/>
    </source>
</evidence>
<dbReference type="Gene3D" id="2.60.40.10">
    <property type="entry name" value="Immunoglobulins"/>
    <property type="match status" value="1"/>
</dbReference>
<feature type="domain" description="Secretion system C-terminal sorting" evidence="2">
    <location>
        <begin position="394"/>
        <end position="468"/>
    </location>
</feature>
<evidence type="ECO:0000259" key="2">
    <source>
        <dbReference type="Pfam" id="PF18962"/>
    </source>
</evidence>
<organism evidence="3 4">
    <name type="scientific">Ohtaekwangia kribbensis</name>
    <dbReference type="NCBI Taxonomy" id="688913"/>
    <lineage>
        <taxon>Bacteria</taxon>
        <taxon>Pseudomonadati</taxon>
        <taxon>Bacteroidota</taxon>
        <taxon>Cytophagia</taxon>
        <taxon>Cytophagales</taxon>
        <taxon>Fulvivirgaceae</taxon>
        <taxon>Ohtaekwangia</taxon>
    </lineage>
</organism>
<keyword evidence="1" id="KW-0732">Signal</keyword>
<keyword evidence="4" id="KW-1185">Reference proteome</keyword>
<sequence length="470" mass="50700">MKQIAIYSALFLICTFANAQSQFTNTGNVQVFSGASVAFFGDFVNNGTFTDLGGVYFYGSSSQIITGTSPITFYNLRGNNAAGITMQRDVAISNALTLTAGPLILNGTTLTINNSASNAITRVTGYILSERTDNTSKLRWNIGTNTSAHVFPFGTASGGYIPFTLTLTAGNIGNVTVSTFPTATNNTPYPSSPVAVTNIYRNGADNSVNVVDRFWQVDKDGVSGTATLRFDAAAGEVGTITQLRAQRWNSSANGWDAPLAGQTSTATSATVPGVTTFSPWTLSGNNAPLPVELLSFSAQPNEEGNIDIYWETSSETNNDYFAVQRSNDGINFSEIGRVSGAGTSQILNSYSYTDEDPLSGRSYYRLRQVDFDGMYKFSDIVRVDLQGQLRLTAFPNPVKEDKFLLDFHTQLESPTYISLHDRTGRLIYTGVARSGTSTYEVNLSASPSSGVYLLRAVNEESTLQKSVMIE</sequence>
<proteinExistence type="predicted"/>
<dbReference type="NCBIfam" id="TIGR04183">
    <property type="entry name" value="Por_Secre_tail"/>
    <property type="match status" value="1"/>
</dbReference>
<evidence type="ECO:0000313" key="3">
    <source>
        <dbReference type="EMBL" id="MFD0998635.1"/>
    </source>
</evidence>
<comment type="caution">
    <text evidence="3">The sequence shown here is derived from an EMBL/GenBank/DDBJ whole genome shotgun (WGS) entry which is preliminary data.</text>
</comment>
<dbReference type="RefSeq" id="WP_377575657.1">
    <property type="nucleotide sequence ID" value="NZ_JBHTKA010000001.1"/>
</dbReference>
<dbReference type="EMBL" id="JBHTKA010000001">
    <property type="protein sequence ID" value="MFD0998635.1"/>
    <property type="molecule type" value="Genomic_DNA"/>
</dbReference>
<reference evidence="4" key="1">
    <citation type="journal article" date="2019" name="Int. J. Syst. Evol. Microbiol.">
        <title>The Global Catalogue of Microorganisms (GCM) 10K type strain sequencing project: providing services to taxonomists for standard genome sequencing and annotation.</title>
        <authorList>
            <consortium name="The Broad Institute Genomics Platform"/>
            <consortium name="The Broad Institute Genome Sequencing Center for Infectious Disease"/>
            <person name="Wu L."/>
            <person name="Ma J."/>
        </authorList>
    </citation>
    <scope>NUCLEOTIDE SEQUENCE [LARGE SCALE GENOMIC DNA]</scope>
    <source>
        <strain evidence="4">CCUG 58938</strain>
    </source>
</reference>
<dbReference type="InterPro" id="IPR013783">
    <property type="entry name" value="Ig-like_fold"/>
</dbReference>
<evidence type="ECO:0000313" key="4">
    <source>
        <dbReference type="Proteomes" id="UP001597112"/>
    </source>
</evidence>
<accession>A0ABW3JXD4</accession>